<dbReference type="PANTHER" id="PTHR35526">
    <property type="entry name" value="ANTI-SIGMA-F FACTOR RSBW-RELATED"/>
    <property type="match status" value="1"/>
</dbReference>
<accession>A0A081BTL5</accession>
<evidence type="ECO:0000259" key="2">
    <source>
        <dbReference type="Pfam" id="PF13581"/>
    </source>
</evidence>
<keyword evidence="1 3" id="KW-0723">Serine/threonine-protein kinase</keyword>
<dbReference type="CDD" id="cd16936">
    <property type="entry name" value="HATPase_RsbW-like"/>
    <property type="match status" value="1"/>
</dbReference>
<organism evidence="3">
    <name type="scientific">Candidatus Moduliflexus flocculans</name>
    <dbReference type="NCBI Taxonomy" id="1499966"/>
    <lineage>
        <taxon>Bacteria</taxon>
        <taxon>Candidatus Moduliflexota</taxon>
        <taxon>Candidatus Moduliflexia</taxon>
        <taxon>Candidatus Moduliflexales</taxon>
        <taxon>Candidatus Moduliflexaceae</taxon>
    </lineage>
</organism>
<protein>
    <submittedName>
        <fullName evidence="3">Putative anti-sigma regulatory factor, serine/threonine protein kinase</fullName>
    </submittedName>
</protein>
<dbReference type="SUPFAM" id="SSF55874">
    <property type="entry name" value="ATPase domain of HSP90 chaperone/DNA topoisomerase II/histidine kinase"/>
    <property type="match status" value="1"/>
</dbReference>
<reference evidence="3" key="1">
    <citation type="journal article" date="2015" name="PeerJ">
        <title>First genomic representation of candidate bacterial phylum KSB3 points to enhanced environmental sensing as a trigger of wastewater bulking.</title>
        <authorList>
            <person name="Sekiguchi Y."/>
            <person name="Ohashi A."/>
            <person name="Parks D.H."/>
            <person name="Yamauchi T."/>
            <person name="Tyson G.W."/>
            <person name="Hugenholtz P."/>
        </authorList>
    </citation>
    <scope>NUCLEOTIDE SEQUENCE [LARGE SCALE GENOMIC DNA]</scope>
</reference>
<dbReference type="HOGENOM" id="CLU_090336_24_1_0"/>
<dbReference type="EMBL" id="DF820462">
    <property type="protein sequence ID" value="GAK54746.1"/>
    <property type="molecule type" value="Genomic_DNA"/>
</dbReference>
<dbReference type="STRING" id="1499966.U14_06034"/>
<sequence length="144" mass="16166">MNATTIVIQTPGEMHFLHRIRDFVTGIAEESGINEQDIENIELAVDEACANIIEHGYLPGDPNKNITIRMEIDPARLVLTIIDQGTPFDPRTRMQPDIKKLIATKQDGGLGISLIKHTMDEIDYRQGVNGQNELILTKYLKKAE</sequence>
<dbReference type="Pfam" id="PF13581">
    <property type="entry name" value="HATPase_c_2"/>
    <property type="match status" value="1"/>
</dbReference>
<dbReference type="Proteomes" id="UP000030700">
    <property type="component" value="Unassembled WGS sequence"/>
</dbReference>
<dbReference type="InterPro" id="IPR036890">
    <property type="entry name" value="HATPase_C_sf"/>
</dbReference>
<gene>
    <name evidence="3" type="ORF">U14_06034</name>
</gene>
<dbReference type="InterPro" id="IPR003594">
    <property type="entry name" value="HATPase_dom"/>
</dbReference>
<evidence type="ECO:0000256" key="1">
    <source>
        <dbReference type="ARBA" id="ARBA00022527"/>
    </source>
</evidence>
<proteinExistence type="predicted"/>
<dbReference type="PANTHER" id="PTHR35526:SF3">
    <property type="entry name" value="ANTI-SIGMA-F FACTOR RSBW"/>
    <property type="match status" value="1"/>
</dbReference>
<evidence type="ECO:0000313" key="4">
    <source>
        <dbReference type="Proteomes" id="UP000030700"/>
    </source>
</evidence>
<name>A0A081BTL5_9BACT</name>
<dbReference type="GO" id="GO:0004674">
    <property type="term" value="F:protein serine/threonine kinase activity"/>
    <property type="evidence" value="ECO:0007669"/>
    <property type="project" value="UniProtKB-KW"/>
</dbReference>
<evidence type="ECO:0000313" key="3">
    <source>
        <dbReference type="EMBL" id="GAK54746.1"/>
    </source>
</evidence>
<dbReference type="InterPro" id="IPR050267">
    <property type="entry name" value="Anti-sigma-factor_SerPK"/>
</dbReference>
<keyword evidence="4" id="KW-1185">Reference proteome</keyword>
<keyword evidence="3" id="KW-0418">Kinase</keyword>
<dbReference type="AlphaFoldDB" id="A0A081BTL5"/>
<feature type="domain" description="Histidine kinase/HSP90-like ATPase" evidence="2">
    <location>
        <begin position="17"/>
        <end position="138"/>
    </location>
</feature>
<keyword evidence="3" id="KW-0808">Transferase</keyword>
<dbReference type="Gene3D" id="3.30.565.10">
    <property type="entry name" value="Histidine kinase-like ATPase, C-terminal domain"/>
    <property type="match status" value="1"/>
</dbReference>